<dbReference type="GO" id="GO:0003723">
    <property type="term" value="F:RNA binding"/>
    <property type="evidence" value="ECO:0007669"/>
    <property type="project" value="UniProtKB-UniRule"/>
</dbReference>
<feature type="region of interest" description="Disordered" evidence="3">
    <location>
        <begin position="422"/>
        <end position="451"/>
    </location>
</feature>
<dbReference type="GO" id="GO:0045727">
    <property type="term" value="P:positive regulation of translation"/>
    <property type="evidence" value="ECO:0007669"/>
    <property type="project" value="TreeGrafter"/>
</dbReference>
<dbReference type="InParanoid" id="C5DK24"/>
<evidence type="ECO:0000313" key="5">
    <source>
        <dbReference type="EMBL" id="CAR23825.1"/>
    </source>
</evidence>
<dbReference type="Proteomes" id="UP000002036">
    <property type="component" value="Chromosome F"/>
</dbReference>
<dbReference type="EMBL" id="CU928170">
    <property type="protein sequence ID" value="CAR23825.1"/>
    <property type="molecule type" value="Genomic_DNA"/>
</dbReference>
<dbReference type="InterPro" id="IPR006630">
    <property type="entry name" value="La_HTH"/>
</dbReference>
<evidence type="ECO:0000256" key="3">
    <source>
        <dbReference type="SAM" id="MobiDB-lite"/>
    </source>
</evidence>
<dbReference type="RefSeq" id="XP_002554262.1">
    <property type="nucleotide sequence ID" value="XM_002554216.1"/>
</dbReference>
<dbReference type="InterPro" id="IPR036388">
    <property type="entry name" value="WH-like_DNA-bd_sf"/>
</dbReference>
<dbReference type="HOGENOM" id="CLU_039873_0_0_1"/>
<dbReference type="GO" id="GO:0005829">
    <property type="term" value="C:cytosol"/>
    <property type="evidence" value="ECO:0007669"/>
    <property type="project" value="TreeGrafter"/>
</dbReference>
<keyword evidence="6" id="KW-1185">Reference proteome</keyword>
<gene>
    <name evidence="5" type="ordered locus">KLTH0F01210g</name>
</gene>
<dbReference type="InterPro" id="IPR045180">
    <property type="entry name" value="La_dom_prot"/>
</dbReference>
<feature type="region of interest" description="Disordered" evidence="3">
    <location>
        <begin position="105"/>
        <end position="278"/>
    </location>
</feature>
<dbReference type="Pfam" id="PF05383">
    <property type="entry name" value="La"/>
    <property type="match status" value="1"/>
</dbReference>
<feature type="compositionally biased region" description="Low complexity" evidence="3">
    <location>
        <begin position="179"/>
        <end position="192"/>
    </location>
</feature>
<evidence type="ECO:0000259" key="4">
    <source>
        <dbReference type="PROSITE" id="PS50961"/>
    </source>
</evidence>
<dbReference type="OrthoDB" id="340227at2759"/>
<keyword evidence="1 2" id="KW-0694">RNA-binding</keyword>
<evidence type="ECO:0000256" key="2">
    <source>
        <dbReference type="PROSITE-ProRule" id="PRU00332"/>
    </source>
</evidence>
<name>C5DK24_LACTC</name>
<organism evidence="5 6">
    <name type="scientific">Lachancea thermotolerans (strain ATCC 56472 / CBS 6340 / NRRL Y-8284)</name>
    <name type="common">Yeast</name>
    <name type="synonym">Kluyveromyces thermotolerans</name>
    <dbReference type="NCBI Taxonomy" id="559295"/>
    <lineage>
        <taxon>Eukaryota</taxon>
        <taxon>Fungi</taxon>
        <taxon>Dikarya</taxon>
        <taxon>Ascomycota</taxon>
        <taxon>Saccharomycotina</taxon>
        <taxon>Saccharomycetes</taxon>
        <taxon>Saccharomycetales</taxon>
        <taxon>Saccharomycetaceae</taxon>
        <taxon>Lachancea</taxon>
    </lineage>
</organism>
<feature type="compositionally biased region" description="Polar residues" evidence="3">
    <location>
        <begin position="433"/>
        <end position="451"/>
    </location>
</feature>
<dbReference type="STRING" id="559295.C5DK24"/>
<dbReference type="SUPFAM" id="SSF46785">
    <property type="entry name" value="Winged helix' DNA-binding domain"/>
    <property type="match status" value="1"/>
</dbReference>
<evidence type="ECO:0000256" key="1">
    <source>
        <dbReference type="ARBA" id="ARBA00022884"/>
    </source>
</evidence>
<sequence>MSATVENTKDDIKEAQQVPEVPAEEVKTAKQPVLTPAPVPTSSPWKAVPSATAAQTASSSRKWPSAQEAVEKLERREKQAPGAPVLKSTGKEKWVPMKASIVVSGSKKLGGGGYNGANVAAKKQAGKKSRKNGPSTAKPRKQVQPQPVKDERELKDESTQSSNEADEATVASKDALEPSDAAAVASQAPESAFGDSAKKNGFHRRPHDSNQNGNYPRRRYHQGAPKEGHGPFKSNQPYSSFPQKPNSAPFRQHNPNRSYNPGYRHKYQPRHSSGAFYGPQPPHPFVAVNNVARQIEYYFSAENLAKDNYLRSQFTEDGFAPLSLIAKFYRMVNLSFGGDETLILGALREIVANDTATVDVAEVQEETERNVGKFYVRSKNWEQWISKPEDEAENKADDQSTQKDTKQKIILKGDVLDAFKIEPPVFEAPQANDEPQPNAEPTTGTESEAEP</sequence>
<dbReference type="eggNOG" id="KOG2590">
    <property type="taxonomic scope" value="Eukaryota"/>
</dbReference>
<dbReference type="InterPro" id="IPR036390">
    <property type="entry name" value="WH_DNA-bd_sf"/>
</dbReference>
<feature type="compositionally biased region" description="Low complexity" evidence="3">
    <location>
        <begin position="50"/>
        <end position="60"/>
    </location>
</feature>
<dbReference type="SMART" id="SM00715">
    <property type="entry name" value="LA"/>
    <property type="match status" value="1"/>
</dbReference>
<dbReference type="PROSITE" id="PS50961">
    <property type="entry name" value="HTH_LA"/>
    <property type="match status" value="1"/>
</dbReference>
<dbReference type="AlphaFoldDB" id="C5DK24"/>
<dbReference type="OMA" id="FYRIVNM"/>
<dbReference type="PANTHER" id="PTHR22792:SF132">
    <property type="entry name" value="LA-RELATED PROTEIN 1"/>
    <property type="match status" value="1"/>
</dbReference>
<feature type="region of interest" description="Disordered" evidence="3">
    <location>
        <begin position="1"/>
        <end position="93"/>
    </location>
</feature>
<reference evidence="5 6" key="1">
    <citation type="journal article" date="2009" name="Genome Res.">
        <title>Comparative genomics of protoploid Saccharomycetaceae.</title>
        <authorList>
            <consortium name="The Genolevures Consortium"/>
            <person name="Souciet J.-L."/>
            <person name="Dujon B."/>
            <person name="Gaillardin C."/>
            <person name="Johnston M."/>
            <person name="Baret P.V."/>
            <person name="Cliften P."/>
            <person name="Sherman D.J."/>
            <person name="Weissenbach J."/>
            <person name="Westhof E."/>
            <person name="Wincker P."/>
            <person name="Jubin C."/>
            <person name="Poulain J."/>
            <person name="Barbe V."/>
            <person name="Segurens B."/>
            <person name="Artiguenave F."/>
            <person name="Anthouard V."/>
            <person name="Vacherie B."/>
            <person name="Val M.-E."/>
            <person name="Fulton R.S."/>
            <person name="Minx P."/>
            <person name="Wilson R."/>
            <person name="Durrens P."/>
            <person name="Jean G."/>
            <person name="Marck C."/>
            <person name="Martin T."/>
            <person name="Nikolski M."/>
            <person name="Rolland T."/>
            <person name="Seret M.-L."/>
            <person name="Casaregola S."/>
            <person name="Despons L."/>
            <person name="Fairhead C."/>
            <person name="Fischer G."/>
            <person name="Lafontaine I."/>
            <person name="Leh V."/>
            <person name="Lemaire M."/>
            <person name="de Montigny J."/>
            <person name="Neuveglise C."/>
            <person name="Thierry A."/>
            <person name="Blanc-Lenfle I."/>
            <person name="Bleykasten C."/>
            <person name="Diffels J."/>
            <person name="Fritsch E."/>
            <person name="Frangeul L."/>
            <person name="Goeffon A."/>
            <person name="Jauniaux N."/>
            <person name="Kachouri-Lafond R."/>
            <person name="Payen C."/>
            <person name="Potier S."/>
            <person name="Pribylova L."/>
            <person name="Ozanne C."/>
            <person name="Richard G.-F."/>
            <person name="Sacerdot C."/>
            <person name="Straub M.-L."/>
            <person name="Talla E."/>
        </authorList>
    </citation>
    <scope>NUCLEOTIDE SEQUENCE [LARGE SCALE GENOMIC DNA]</scope>
    <source>
        <strain evidence="6">ATCC 56472 / CBS 6340 / NRRL Y-8284</strain>
    </source>
</reference>
<dbReference type="GO" id="GO:0010494">
    <property type="term" value="C:cytoplasmic stress granule"/>
    <property type="evidence" value="ECO:0007669"/>
    <property type="project" value="TreeGrafter"/>
</dbReference>
<feature type="compositionally biased region" description="Polar residues" evidence="3">
    <location>
        <begin position="233"/>
        <end position="246"/>
    </location>
</feature>
<evidence type="ECO:0000313" key="6">
    <source>
        <dbReference type="Proteomes" id="UP000002036"/>
    </source>
</evidence>
<proteinExistence type="predicted"/>
<feature type="compositionally biased region" description="Basic and acidic residues" evidence="3">
    <location>
        <begin position="148"/>
        <end position="158"/>
    </location>
</feature>
<dbReference type="CDD" id="cd07323">
    <property type="entry name" value="LAM"/>
    <property type="match status" value="1"/>
</dbReference>
<dbReference type="Gene3D" id="1.10.10.10">
    <property type="entry name" value="Winged helix-like DNA-binding domain superfamily/Winged helix DNA-binding domain"/>
    <property type="match status" value="1"/>
</dbReference>
<dbReference type="PANTHER" id="PTHR22792">
    <property type="entry name" value="LUPUS LA PROTEIN-RELATED"/>
    <property type="match status" value="1"/>
</dbReference>
<dbReference type="GeneID" id="8292453"/>
<accession>C5DK24</accession>
<dbReference type="KEGG" id="lth:KLTH0F01210g"/>
<feature type="domain" description="HTH La-type RNA-binding" evidence="4">
    <location>
        <begin position="281"/>
        <end position="378"/>
    </location>
</feature>
<feature type="compositionally biased region" description="Basic and acidic residues" evidence="3">
    <location>
        <begin position="69"/>
        <end position="79"/>
    </location>
</feature>
<protein>
    <submittedName>
        <fullName evidence="5">KLTH0F01210p</fullName>
    </submittedName>
</protein>
<dbReference type="FunCoup" id="C5DK24">
    <property type="interactions" value="747"/>
</dbReference>